<dbReference type="Pfam" id="PF23981">
    <property type="entry name" value="DUF7305"/>
    <property type="match status" value="1"/>
</dbReference>
<organism evidence="2">
    <name type="scientific">Pseudoalteromonas translucida KMM 520</name>
    <dbReference type="NCBI Taxonomy" id="1315283"/>
    <lineage>
        <taxon>Bacteria</taxon>
        <taxon>Pseudomonadati</taxon>
        <taxon>Pseudomonadota</taxon>
        <taxon>Gammaproteobacteria</taxon>
        <taxon>Alteromonadales</taxon>
        <taxon>Pseudoalteromonadaceae</taxon>
        <taxon>Pseudoalteromonas</taxon>
    </lineage>
</organism>
<gene>
    <name evidence="2" type="ORF">PTRA_a1785</name>
</gene>
<dbReference type="RefSeq" id="WP_058373325.1">
    <property type="nucleotide sequence ID" value="NZ_CP011034.1"/>
</dbReference>
<reference evidence="2 3" key="1">
    <citation type="submission" date="2015-03" db="EMBL/GenBank/DDBJ databases">
        <authorList>
            <person name="Murphy D."/>
        </authorList>
    </citation>
    <scope>NUCLEOTIDE SEQUENCE [LARGE SCALE GENOMIC DNA]</scope>
    <source>
        <strain evidence="2 3">KMM 520</strain>
    </source>
</reference>
<evidence type="ECO:0000313" key="2">
    <source>
        <dbReference type="EMBL" id="ALS32946.1"/>
    </source>
</evidence>
<accession>A0A0U2X2D2</accession>
<name>A0A0U2X2D2_9GAMM</name>
<protein>
    <recommendedName>
        <fullName evidence="1">DUF7305 domain-containing protein</fullName>
    </recommendedName>
</protein>
<proteinExistence type="predicted"/>
<dbReference type="KEGG" id="ptn:PTRA_a1785"/>
<evidence type="ECO:0000259" key="1">
    <source>
        <dbReference type="Pfam" id="PF23981"/>
    </source>
</evidence>
<dbReference type="AlphaFoldDB" id="A0A0U2X2D2"/>
<dbReference type="Proteomes" id="UP000065261">
    <property type="component" value="Chromosome I"/>
</dbReference>
<evidence type="ECO:0000313" key="3">
    <source>
        <dbReference type="Proteomes" id="UP000065261"/>
    </source>
</evidence>
<sequence length="532" mass="55829">MKNSSGFTLIIVLLLTSLASIVVLSSLKDTVFQERLSGNFQKKLNARLMSEKGIYVSMENLHLGLSNKPLINIEDLVATNSESHGDGSLEASKYHSAIEVDGAGNILIISQGNRFEGEARMQAEFEFIQGQAGTTTKSAFPSGVVSCSDITYGGHTAIDSYDSSLGDYNDGLIDGSTNVTKKAIIKVLGDPAVISLGGAKSAIYGDIFAVGDLTIDGRTISGNVHSNASITIIGKTEIGGNAAAFTNYTQSSGTVLGDVTANGQVNISGSAKVYGKVKSAAGLVEQVAITGVDTKQAAVCDSLNLRQEVQNIKPNFPLADLTLGNTLILKTKSAANNASFTAIPSTFLNVATDIYYFNNVQIKKGELKIADNHNVVMFVNGNFSLAAKGLITIPENSSLTLIVKGQVDITSNSIVNTPNKGVTQDGRPVFSIYSAYEGNAGVSLSGGHKQVYAVVYAPYTEVTIRSNSGFKGSVLAGKLVANGGGAIHYDRALGKASFGGTVVNTPTTPGRLVFKRWVFVPAEQENNAPSDD</sequence>
<dbReference type="PATRIC" id="fig|1315283.4.peg.1540"/>
<dbReference type="Pfam" id="PF04519">
    <property type="entry name" value="Bactofilin"/>
    <property type="match status" value="1"/>
</dbReference>
<dbReference type="InterPro" id="IPR007607">
    <property type="entry name" value="BacA/B"/>
</dbReference>
<dbReference type="OrthoDB" id="6145642at2"/>
<feature type="domain" description="DUF7305" evidence="1">
    <location>
        <begin position="354"/>
        <end position="494"/>
    </location>
</feature>
<dbReference type="InterPro" id="IPR055729">
    <property type="entry name" value="DUF7305"/>
</dbReference>
<dbReference type="EMBL" id="CP011034">
    <property type="protein sequence ID" value="ALS32946.1"/>
    <property type="molecule type" value="Genomic_DNA"/>
</dbReference>